<gene>
    <name evidence="1" type="ORF">DL238_01420</name>
</gene>
<accession>A0A395LNL0</accession>
<sequence length="256" mass="27913">MTVSEEWIDETDPRFDDAWPAASYAYADTVAGDAPRIDYAIADRAISSYRATTPNALAAYGPFRVIDPTRAALVGTTTAATPAQFAALLRAFPGLRTLDMLEAPGTENDRANLEVGRMIRDAGLTTRVPRGGSVRSGAVELFLAGARREVEDGARFAVHSWRDNRGREADDFAPDAPEHRYYLDYYREMGMSEAGARDFYAMTNAVPHAGARWLDAGDMRGWLARTIEQAANDNGTDNTTGIAPRIAYLDLTVATP</sequence>
<keyword evidence="1" id="KW-0378">Hydrolase</keyword>
<proteinExistence type="predicted"/>
<dbReference type="Proteomes" id="UP000254101">
    <property type="component" value="Unassembled WGS sequence"/>
</dbReference>
<dbReference type="GO" id="GO:0016787">
    <property type="term" value="F:hydrolase activity"/>
    <property type="evidence" value="ECO:0007669"/>
    <property type="project" value="UniProtKB-KW"/>
</dbReference>
<name>A0A395LNL0_9SPHN</name>
<dbReference type="OrthoDB" id="6198264at2"/>
<dbReference type="EMBL" id="QRBB01000001">
    <property type="protein sequence ID" value="RDS78482.1"/>
    <property type="molecule type" value="Genomic_DNA"/>
</dbReference>
<keyword evidence="2" id="KW-1185">Reference proteome</keyword>
<evidence type="ECO:0000313" key="2">
    <source>
        <dbReference type="Proteomes" id="UP000254101"/>
    </source>
</evidence>
<organism evidence="1 2">
    <name type="scientific">Alteriqipengyuania lutimaris</name>
    <dbReference type="NCBI Taxonomy" id="1538146"/>
    <lineage>
        <taxon>Bacteria</taxon>
        <taxon>Pseudomonadati</taxon>
        <taxon>Pseudomonadota</taxon>
        <taxon>Alphaproteobacteria</taxon>
        <taxon>Sphingomonadales</taxon>
        <taxon>Erythrobacteraceae</taxon>
        <taxon>Alteriqipengyuania</taxon>
    </lineage>
</organism>
<evidence type="ECO:0000313" key="1">
    <source>
        <dbReference type="EMBL" id="RDS78482.1"/>
    </source>
</evidence>
<dbReference type="AlphaFoldDB" id="A0A395LNL0"/>
<protein>
    <submittedName>
        <fullName evidence="1">Alpha/beta hydrolase</fullName>
    </submittedName>
</protein>
<reference evidence="1 2" key="1">
    <citation type="submission" date="2018-07" db="EMBL/GenBank/DDBJ databases">
        <title>Erythrobacter nanhaiensis sp. nov., a novel member of the genus Erythrobacter isolated from the South China Sea.</title>
        <authorList>
            <person name="Chen X."/>
            <person name="Liu J."/>
        </authorList>
    </citation>
    <scope>NUCLEOTIDE SEQUENCE [LARGE SCALE GENOMIC DNA]</scope>
    <source>
        <strain evidence="1 2">S-5</strain>
    </source>
</reference>
<comment type="caution">
    <text evidence="1">The sequence shown here is derived from an EMBL/GenBank/DDBJ whole genome shotgun (WGS) entry which is preliminary data.</text>
</comment>